<reference evidence="1" key="1">
    <citation type="submission" date="2021-06" db="EMBL/GenBank/DDBJ databases">
        <authorList>
            <person name="Kallberg Y."/>
            <person name="Tangrot J."/>
            <person name="Rosling A."/>
        </authorList>
    </citation>
    <scope>NUCLEOTIDE SEQUENCE</scope>
    <source>
        <strain evidence="1">MA453B</strain>
    </source>
</reference>
<comment type="caution">
    <text evidence="1">The sequence shown here is derived from an EMBL/GenBank/DDBJ whole genome shotgun (WGS) entry which is preliminary data.</text>
</comment>
<evidence type="ECO:0000313" key="2">
    <source>
        <dbReference type="Proteomes" id="UP000789405"/>
    </source>
</evidence>
<evidence type="ECO:0000313" key="1">
    <source>
        <dbReference type="EMBL" id="CAG8813471.1"/>
    </source>
</evidence>
<sequence length="157" mass="18444">LRIYRKNGKEEQEKNNSKVRRIEVWKLLGDQFMDLFIMVKARTTNQIPNNISIDRRIDTTIQKLLELSELLEQLKDASYEYHENLDERLLYPEDKKYFCETFDITGVCLVFVNYSGMVVMMLDSQNICAIVESTGKLIPIKELEAHIEKQDLAKPIK</sequence>
<proteinExistence type="predicted"/>
<feature type="non-terminal residue" evidence="1">
    <location>
        <position position="1"/>
    </location>
</feature>
<dbReference type="Proteomes" id="UP000789405">
    <property type="component" value="Unassembled WGS sequence"/>
</dbReference>
<feature type="non-terminal residue" evidence="1">
    <location>
        <position position="157"/>
    </location>
</feature>
<protein>
    <submittedName>
        <fullName evidence="1">17817_t:CDS:1</fullName>
    </submittedName>
</protein>
<name>A0A9N9K6T3_9GLOM</name>
<keyword evidence="2" id="KW-1185">Reference proteome</keyword>
<organism evidence="1 2">
    <name type="scientific">Dentiscutata erythropus</name>
    <dbReference type="NCBI Taxonomy" id="1348616"/>
    <lineage>
        <taxon>Eukaryota</taxon>
        <taxon>Fungi</taxon>
        <taxon>Fungi incertae sedis</taxon>
        <taxon>Mucoromycota</taxon>
        <taxon>Glomeromycotina</taxon>
        <taxon>Glomeromycetes</taxon>
        <taxon>Diversisporales</taxon>
        <taxon>Gigasporaceae</taxon>
        <taxon>Dentiscutata</taxon>
    </lineage>
</organism>
<accession>A0A9N9K6T3</accession>
<gene>
    <name evidence="1" type="ORF">DERYTH_LOCUS25802</name>
</gene>
<dbReference type="OrthoDB" id="2441284at2759"/>
<dbReference type="EMBL" id="CAJVPY010050138">
    <property type="protein sequence ID" value="CAG8813471.1"/>
    <property type="molecule type" value="Genomic_DNA"/>
</dbReference>
<dbReference type="AlphaFoldDB" id="A0A9N9K6T3"/>